<dbReference type="Proteomes" id="UP000095300">
    <property type="component" value="Unassembled WGS sequence"/>
</dbReference>
<reference evidence="3" key="1">
    <citation type="submission" date="2020-05" db="UniProtKB">
        <authorList>
            <consortium name="EnsemblMetazoa"/>
        </authorList>
    </citation>
    <scope>IDENTIFICATION</scope>
    <source>
        <strain evidence="3">USDA</strain>
    </source>
</reference>
<dbReference type="VEuPathDB" id="VectorBase:SCAU007340"/>
<keyword evidence="2" id="KW-0732">Signal</keyword>
<feature type="region of interest" description="Disordered" evidence="1">
    <location>
        <begin position="81"/>
        <end position="116"/>
    </location>
</feature>
<proteinExistence type="predicted"/>
<evidence type="ECO:0000313" key="3">
    <source>
        <dbReference type="EnsemblMetazoa" id="SCAU007340-PA"/>
    </source>
</evidence>
<dbReference type="OrthoDB" id="7871009at2759"/>
<dbReference type="EnsemblMetazoa" id="SCAU007340-RA">
    <property type="protein sequence ID" value="SCAU007340-PA"/>
    <property type="gene ID" value="SCAU007340"/>
</dbReference>
<keyword evidence="4" id="KW-1185">Reference proteome</keyword>
<organism evidence="3 4">
    <name type="scientific">Stomoxys calcitrans</name>
    <name type="common">Stable fly</name>
    <name type="synonym">Conops calcitrans</name>
    <dbReference type="NCBI Taxonomy" id="35570"/>
    <lineage>
        <taxon>Eukaryota</taxon>
        <taxon>Metazoa</taxon>
        <taxon>Ecdysozoa</taxon>
        <taxon>Arthropoda</taxon>
        <taxon>Hexapoda</taxon>
        <taxon>Insecta</taxon>
        <taxon>Pterygota</taxon>
        <taxon>Neoptera</taxon>
        <taxon>Endopterygota</taxon>
        <taxon>Diptera</taxon>
        <taxon>Brachycera</taxon>
        <taxon>Muscomorpha</taxon>
        <taxon>Muscoidea</taxon>
        <taxon>Muscidae</taxon>
        <taxon>Stomoxys</taxon>
    </lineage>
</organism>
<feature type="signal peptide" evidence="2">
    <location>
        <begin position="1"/>
        <end position="23"/>
    </location>
</feature>
<evidence type="ECO:0000256" key="2">
    <source>
        <dbReference type="SAM" id="SignalP"/>
    </source>
</evidence>
<evidence type="ECO:0000256" key="1">
    <source>
        <dbReference type="SAM" id="MobiDB-lite"/>
    </source>
</evidence>
<feature type="chain" id="PRO_5009326619" evidence="2">
    <location>
        <begin position="24"/>
        <end position="116"/>
    </location>
</feature>
<name>A0A1I8PEM0_STOCA</name>
<feature type="compositionally biased region" description="Acidic residues" evidence="1">
    <location>
        <begin position="89"/>
        <end position="116"/>
    </location>
</feature>
<accession>A0A1I8PEM0</accession>
<dbReference type="KEGG" id="scac:106082068"/>
<protein>
    <submittedName>
        <fullName evidence="3">Uncharacterized protein</fullName>
    </submittedName>
</protein>
<sequence>MLKPFITYSLLCGILVLLPFALGKPQDFQTAVLMAAGQVKEAIDNGAATRFDKSVEVLGAKFKNNVAAGFGDAMKQKREIASGSATGESLDDSYSESSYEDYSEYYVDDDVEGEKA</sequence>
<dbReference type="AlphaFoldDB" id="A0A1I8PEM0"/>
<evidence type="ECO:0000313" key="4">
    <source>
        <dbReference type="Proteomes" id="UP000095300"/>
    </source>
</evidence>
<gene>
    <name evidence="3" type="primary">106082068</name>
</gene>